<evidence type="ECO:0000256" key="3">
    <source>
        <dbReference type="ARBA" id="ARBA00023145"/>
    </source>
</evidence>
<gene>
    <name evidence="4" type="ORF">N0K08_00140</name>
</gene>
<dbReference type="Proteomes" id="UP001525968">
    <property type="component" value="Unassembled WGS sequence"/>
</dbReference>
<keyword evidence="3" id="KW-0865">Zymogen</keyword>
<dbReference type="PANTHER" id="PTHR34218:SF4">
    <property type="entry name" value="ACYL-HOMOSERINE LACTONE ACYLASE QUIP"/>
    <property type="match status" value="1"/>
</dbReference>
<keyword evidence="5" id="KW-1185">Reference proteome</keyword>
<dbReference type="Gene3D" id="3.60.20.10">
    <property type="entry name" value="Glutamine Phosphoribosylpyrophosphate, subunit 1, domain 1"/>
    <property type="match status" value="1"/>
</dbReference>
<evidence type="ECO:0000313" key="5">
    <source>
        <dbReference type="Proteomes" id="UP001525968"/>
    </source>
</evidence>
<name>A0ABT2PFC6_9BURK</name>
<dbReference type="PANTHER" id="PTHR34218">
    <property type="entry name" value="PEPTIDASE S45 PENICILLIN AMIDASE"/>
    <property type="match status" value="1"/>
</dbReference>
<reference evidence="4 5" key="1">
    <citation type="submission" date="2022-09" db="EMBL/GenBank/DDBJ databases">
        <title>Draft genome of isolate Be4.</title>
        <authorList>
            <person name="Sanchez-Castro I."/>
            <person name="Martinez-Rodriguez P."/>
            <person name="Descostes M."/>
            <person name="Merroun M."/>
        </authorList>
    </citation>
    <scope>NUCLEOTIDE SEQUENCE [LARGE SCALE GENOMIC DNA]</scope>
    <source>
        <strain evidence="4 5">Be4</strain>
    </source>
</reference>
<proteinExistence type="inferred from homology"/>
<dbReference type="Gene3D" id="1.10.1400.10">
    <property type="match status" value="1"/>
</dbReference>
<dbReference type="InterPro" id="IPR043146">
    <property type="entry name" value="Penicillin_amidase_N_B-knob"/>
</dbReference>
<dbReference type="CDD" id="cd03747">
    <property type="entry name" value="Ntn_PGA_like"/>
    <property type="match status" value="1"/>
</dbReference>
<dbReference type="InterPro" id="IPR023343">
    <property type="entry name" value="Penicillin_amidase_dom1"/>
</dbReference>
<evidence type="ECO:0000256" key="2">
    <source>
        <dbReference type="ARBA" id="ARBA00022801"/>
    </source>
</evidence>
<dbReference type="InterPro" id="IPR043147">
    <property type="entry name" value="Penicillin_amidase_A-knob"/>
</dbReference>
<evidence type="ECO:0000256" key="1">
    <source>
        <dbReference type="ARBA" id="ARBA00006586"/>
    </source>
</evidence>
<dbReference type="Pfam" id="PF01804">
    <property type="entry name" value="Penicil_amidase"/>
    <property type="match status" value="1"/>
</dbReference>
<dbReference type="RefSeq" id="WP_261497976.1">
    <property type="nucleotide sequence ID" value="NZ_JAODYH010000001.1"/>
</dbReference>
<dbReference type="Gene3D" id="1.10.439.10">
    <property type="entry name" value="Penicillin Amidohydrolase, domain 1"/>
    <property type="match status" value="1"/>
</dbReference>
<comment type="caution">
    <text evidence="4">The sequence shown here is derived from an EMBL/GenBank/DDBJ whole genome shotgun (WGS) entry which is preliminary data.</text>
</comment>
<keyword evidence="2" id="KW-0378">Hydrolase</keyword>
<comment type="similarity">
    <text evidence="1">Belongs to the peptidase S45 family.</text>
</comment>
<dbReference type="InterPro" id="IPR029055">
    <property type="entry name" value="Ntn_hydrolases_N"/>
</dbReference>
<dbReference type="Gene3D" id="2.30.120.10">
    <property type="match status" value="1"/>
</dbReference>
<dbReference type="PIRSF" id="PIRSF001227">
    <property type="entry name" value="Pen_acylase"/>
    <property type="match status" value="1"/>
</dbReference>
<dbReference type="InterPro" id="IPR002692">
    <property type="entry name" value="S45"/>
</dbReference>
<evidence type="ECO:0000313" key="4">
    <source>
        <dbReference type="EMBL" id="MCT9809036.1"/>
    </source>
</evidence>
<sequence>MGRWSGAKALGGGAAALVGLALLAGSALAVYALRTQVQLDGKLGVAGLEQTVQVRRDAADVTHIAAQSPRDLWRAVGYVHAQERGWQLEFNRRVMHGTLSEVLGPATLETDKLMRALDIRGAAQRQYAGLPPQAREALQAYSSGIAAFYAQRSQALTPEFALLGVTPGREGGQDGSPWSASDSVGWALMMALDLGGNWGNEFARLSLLRGIATERLWQLMPAYPGEQPATATDLAALYRGLGVYAQEDAVPTPVPDPGPAAQAPVQGGQRLAALVDQARTDWAQALAQEAGSNDGKGSNNWVVAGRRSASGKPLLANDPHLGLSAPAIWYYAHLQAPGIRATGIRAPGHRTSGAIDAIGATLPGLPFVVLGRTARVAWGFTNTGPDVQDLYLEQIHPQDPTLYRTPDGWAPFALREEVIRVKGQADLHLRLRATRHGPVLSDVQASHGQLLDLRKYVLALRWSALDADNQTVLAGLLANQAQTLPEMLQAFSHYHSPMQSIVVADVDGNIGFKAAGRVPLRGADNDLRGVAPAPGWLARYDWQGWLPYAQTPQDDGQARGWIATANQRVSAPGYAHFLTQDWVLPYRYERIAQLLEARPLHDMDSMAAIQSDVTSLATLRLLPALRDAAQQTRHPQAAQVRQLLQDFDGRMDAQQPAPLIFAAWADELARAVIVPRIGEQRFAATYGKRDFRAAVEGILARDDAWWCAPLDCTQQSAQALTRALDRLQAAYGAQPARWRWGLAHSAVSSHRPFGNVAALARFFDVRVPSPGDGYTVNVGQYNAGDVKGGAFASRHAPSMRGLYDLADLENSRFIFQTGQSGNVFSPRYADMRQAWAAGQYRPLQRAPARWQHQLVLEPAP</sequence>
<dbReference type="InterPro" id="IPR014395">
    <property type="entry name" value="Pen/GL7ACA/AHL_acylase"/>
</dbReference>
<protein>
    <submittedName>
        <fullName evidence="4">Penicillin acylase family protein</fullName>
    </submittedName>
</protein>
<accession>A0ABT2PFC6</accession>
<dbReference type="EMBL" id="JAODYH010000001">
    <property type="protein sequence ID" value="MCT9809036.1"/>
    <property type="molecule type" value="Genomic_DNA"/>
</dbReference>
<organism evidence="4 5">
    <name type="scientific">Acidovorax bellezanensis</name>
    <dbReference type="NCBI Taxonomy" id="2976702"/>
    <lineage>
        <taxon>Bacteria</taxon>
        <taxon>Pseudomonadati</taxon>
        <taxon>Pseudomonadota</taxon>
        <taxon>Betaproteobacteria</taxon>
        <taxon>Burkholderiales</taxon>
        <taxon>Comamonadaceae</taxon>
        <taxon>Acidovorax</taxon>
    </lineage>
</organism>
<dbReference type="SUPFAM" id="SSF56235">
    <property type="entry name" value="N-terminal nucleophile aminohydrolases (Ntn hydrolases)"/>
    <property type="match status" value="1"/>
</dbReference>